<sequence>MINKILFWNLKPLAPGELTQTERLLAQRKEQGRMEPYMSLREMLLTAITVMVIGTMLFNLIESNSAYALFMYLGLVFSIIGLLGSIKYARELVQTTWRDQMHRGKTFE</sequence>
<dbReference type="RefSeq" id="WP_177135984.1">
    <property type="nucleotide sequence ID" value="NZ_VYGV01000011.1"/>
</dbReference>
<keyword evidence="1" id="KW-0472">Membrane</keyword>
<evidence type="ECO:0000256" key="1">
    <source>
        <dbReference type="SAM" id="Phobius"/>
    </source>
</evidence>
<name>A0A7Y8GX01_9BURK</name>
<organism evidence="2 3">
    <name type="scientific">Hydrogenophaga aromaticivorans</name>
    <dbReference type="NCBI Taxonomy" id="2610898"/>
    <lineage>
        <taxon>Bacteria</taxon>
        <taxon>Pseudomonadati</taxon>
        <taxon>Pseudomonadota</taxon>
        <taxon>Betaproteobacteria</taxon>
        <taxon>Burkholderiales</taxon>
        <taxon>Comamonadaceae</taxon>
        <taxon>Hydrogenophaga</taxon>
    </lineage>
</organism>
<protein>
    <submittedName>
        <fullName evidence="2">Uncharacterized protein</fullName>
    </submittedName>
</protein>
<feature type="transmembrane region" description="Helical" evidence="1">
    <location>
        <begin position="43"/>
        <end position="61"/>
    </location>
</feature>
<gene>
    <name evidence="2" type="ORF">F3K02_12555</name>
</gene>
<keyword evidence="1" id="KW-1133">Transmembrane helix</keyword>
<proteinExistence type="predicted"/>
<evidence type="ECO:0000313" key="3">
    <source>
        <dbReference type="Proteomes" id="UP000545507"/>
    </source>
</evidence>
<reference evidence="2 3" key="1">
    <citation type="submission" date="2019-09" db="EMBL/GenBank/DDBJ databases">
        <title>Hydrogenophaga aromatica sp. nov., isolated from a para-xylene-degrading enrichment culture.</title>
        <authorList>
            <person name="Tancsics A."/>
            <person name="Banerjee S."/>
        </authorList>
    </citation>
    <scope>NUCLEOTIDE SEQUENCE [LARGE SCALE GENOMIC DNA]</scope>
    <source>
        <strain evidence="2 3">D2P1</strain>
    </source>
</reference>
<dbReference type="Proteomes" id="UP000545507">
    <property type="component" value="Unassembled WGS sequence"/>
</dbReference>
<dbReference type="AlphaFoldDB" id="A0A7Y8GX01"/>
<dbReference type="EMBL" id="VYGV01000011">
    <property type="protein sequence ID" value="NWF46076.1"/>
    <property type="molecule type" value="Genomic_DNA"/>
</dbReference>
<keyword evidence="3" id="KW-1185">Reference proteome</keyword>
<keyword evidence="1" id="KW-0812">Transmembrane</keyword>
<comment type="caution">
    <text evidence="2">The sequence shown here is derived from an EMBL/GenBank/DDBJ whole genome shotgun (WGS) entry which is preliminary data.</text>
</comment>
<feature type="transmembrane region" description="Helical" evidence="1">
    <location>
        <begin position="67"/>
        <end position="89"/>
    </location>
</feature>
<accession>A0A7Y8GX01</accession>
<evidence type="ECO:0000313" key="2">
    <source>
        <dbReference type="EMBL" id="NWF46076.1"/>
    </source>
</evidence>